<organism evidence="1 2">
    <name type="scientific">Geobacillus stearothermophilus</name>
    <name type="common">Bacillus stearothermophilus</name>
    <dbReference type="NCBI Taxonomy" id="1422"/>
    <lineage>
        <taxon>Bacteria</taxon>
        <taxon>Bacillati</taxon>
        <taxon>Bacillota</taxon>
        <taxon>Bacilli</taxon>
        <taxon>Bacillales</taxon>
        <taxon>Anoxybacillaceae</taxon>
        <taxon>Geobacillus</taxon>
    </lineage>
</organism>
<dbReference type="Proteomes" id="UP000075424">
    <property type="component" value="Unassembled WGS sequence"/>
</dbReference>
<protein>
    <submittedName>
        <fullName evidence="1">Uncharacterized protein</fullName>
    </submittedName>
</protein>
<evidence type="ECO:0000313" key="2">
    <source>
        <dbReference type="Proteomes" id="UP000075424"/>
    </source>
</evidence>
<comment type="caution">
    <text evidence="1">The sequence shown here is derived from an EMBL/GenBank/DDBJ whole genome shotgun (WGS) entry which is preliminary data.</text>
</comment>
<gene>
    <name evidence="1" type="ORF">B4109_0305</name>
</gene>
<dbReference type="EMBL" id="LQYV01000108">
    <property type="protein sequence ID" value="KYD24043.1"/>
    <property type="molecule type" value="Genomic_DNA"/>
</dbReference>
<name>A0A150MHW9_GEOSE</name>
<evidence type="ECO:0000313" key="1">
    <source>
        <dbReference type="EMBL" id="KYD24043.1"/>
    </source>
</evidence>
<reference evidence="1 2" key="1">
    <citation type="submission" date="2016-01" db="EMBL/GenBank/DDBJ databases">
        <title>Draft Genome Sequences of Seven Thermophilic Sporeformers Isolated from Foods.</title>
        <authorList>
            <person name="Berendsen E.M."/>
            <person name="Wells-Bennik M.H."/>
            <person name="Krawcyk A.O."/>
            <person name="De Jong A."/>
            <person name="Holsappel S."/>
            <person name="Eijlander R.T."/>
            <person name="Kuipers O.P."/>
        </authorList>
    </citation>
    <scope>NUCLEOTIDE SEQUENCE [LARGE SCALE GENOMIC DNA]</scope>
    <source>
        <strain evidence="1 2">B4109</strain>
    </source>
</reference>
<dbReference type="AlphaFoldDB" id="A0A150MHW9"/>
<sequence length="42" mass="4787">MASISVHLRFGFFLLFIVTIFSALFLAKTVFLFFLAIGARFL</sequence>
<accession>A0A150MHW9</accession>
<proteinExistence type="predicted"/>